<organism evidence="2 3">
    <name type="scientific">Lactuca saligna</name>
    <name type="common">Willowleaf lettuce</name>
    <dbReference type="NCBI Taxonomy" id="75948"/>
    <lineage>
        <taxon>Eukaryota</taxon>
        <taxon>Viridiplantae</taxon>
        <taxon>Streptophyta</taxon>
        <taxon>Embryophyta</taxon>
        <taxon>Tracheophyta</taxon>
        <taxon>Spermatophyta</taxon>
        <taxon>Magnoliopsida</taxon>
        <taxon>eudicotyledons</taxon>
        <taxon>Gunneridae</taxon>
        <taxon>Pentapetalae</taxon>
        <taxon>asterids</taxon>
        <taxon>campanulids</taxon>
        <taxon>Asterales</taxon>
        <taxon>Asteraceae</taxon>
        <taxon>Cichorioideae</taxon>
        <taxon>Cichorieae</taxon>
        <taxon>Lactucinae</taxon>
        <taxon>Lactuca</taxon>
    </lineage>
</organism>
<dbReference type="EMBL" id="OX465081">
    <property type="protein sequence ID" value="CAI9287207.1"/>
    <property type="molecule type" value="Genomic_DNA"/>
</dbReference>
<accession>A0AA35Z835</accession>
<sequence>MQESGVNSHEIRNGFQSYGVDLKHHYYNCRLWEIARIPYVYAHVAILYTNQDPKEFISTWFSKSNYTATYQSKILPVNGSNLWEETEYTKPLPPTARRIPGRPSVKRIRHVFEPEDKRGKRGGGRGSGGRGKRGRGIGCGLRGNTKFGEGTSNLDEENAVTLIAESDNEEARDVEIREVDDEI</sequence>
<evidence type="ECO:0000256" key="1">
    <source>
        <dbReference type="SAM" id="MobiDB-lite"/>
    </source>
</evidence>
<evidence type="ECO:0000313" key="2">
    <source>
        <dbReference type="EMBL" id="CAI9287207.1"/>
    </source>
</evidence>
<name>A0AA35Z835_LACSI</name>
<dbReference type="AlphaFoldDB" id="A0AA35Z835"/>
<keyword evidence="3" id="KW-1185">Reference proteome</keyword>
<gene>
    <name evidence="2" type="ORF">LSALG_LOCUS26589</name>
</gene>
<proteinExistence type="predicted"/>
<dbReference type="Proteomes" id="UP001177003">
    <property type="component" value="Chromosome 5"/>
</dbReference>
<reference evidence="2" key="1">
    <citation type="submission" date="2023-04" db="EMBL/GenBank/DDBJ databases">
        <authorList>
            <person name="Vijverberg K."/>
            <person name="Xiong W."/>
            <person name="Schranz E."/>
        </authorList>
    </citation>
    <scope>NUCLEOTIDE SEQUENCE</scope>
</reference>
<protein>
    <submittedName>
        <fullName evidence="2">Uncharacterized protein</fullName>
    </submittedName>
</protein>
<evidence type="ECO:0000313" key="3">
    <source>
        <dbReference type="Proteomes" id="UP001177003"/>
    </source>
</evidence>
<feature type="region of interest" description="Disordered" evidence="1">
    <location>
        <begin position="112"/>
        <end position="183"/>
    </location>
</feature>